<accession>A0ABX0N7X9</accession>
<evidence type="ECO:0000256" key="2">
    <source>
        <dbReference type="ARBA" id="ARBA00008467"/>
    </source>
</evidence>
<name>A0ABX0N7X9_9BURK</name>
<comment type="pathway">
    <text evidence="1">Lipid metabolism; fatty acid biosynthesis.</text>
</comment>
<organism evidence="6 7">
    <name type="scientific">Massilia frigida</name>
    <dbReference type="NCBI Taxonomy" id="2609281"/>
    <lineage>
        <taxon>Bacteria</taxon>
        <taxon>Pseudomonadati</taxon>
        <taxon>Pseudomonadota</taxon>
        <taxon>Betaproteobacteria</taxon>
        <taxon>Burkholderiales</taxon>
        <taxon>Oxalobacteraceae</taxon>
        <taxon>Telluria group</taxon>
        <taxon>Massilia</taxon>
    </lineage>
</organism>
<keyword evidence="3 4" id="KW-0808">Transferase</keyword>
<evidence type="ECO:0000256" key="4">
    <source>
        <dbReference type="RuleBase" id="RU003694"/>
    </source>
</evidence>
<dbReference type="InterPro" id="IPR014031">
    <property type="entry name" value="Ketoacyl_synth_C"/>
</dbReference>
<evidence type="ECO:0000256" key="1">
    <source>
        <dbReference type="ARBA" id="ARBA00005194"/>
    </source>
</evidence>
<keyword evidence="7" id="KW-1185">Reference proteome</keyword>
<evidence type="ECO:0000256" key="3">
    <source>
        <dbReference type="ARBA" id="ARBA00022679"/>
    </source>
</evidence>
<dbReference type="Pfam" id="PF02801">
    <property type="entry name" value="Ketoacyl-synt_C"/>
    <property type="match status" value="1"/>
</dbReference>
<dbReference type="PANTHER" id="PTHR11712">
    <property type="entry name" value="POLYKETIDE SYNTHASE-RELATED"/>
    <property type="match status" value="1"/>
</dbReference>
<dbReference type="InterPro" id="IPR014030">
    <property type="entry name" value="Ketoacyl_synth_N"/>
</dbReference>
<dbReference type="InterPro" id="IPR016039">
    <property type="entry name" value="Thiolase-like"/>
</dbReference>
<dbReference type="EMBL" id="WHJG01000021">
    <property type="protein sequence ID" value="NHZ81423.1"/>
    <property type="molecule type" value="Genomic_DNA"/>
</dbReference>
<proteinExistence type="inferred from homology"/>
<comment type="similarity">
    <text evidence="2 4">Belongs to the thiolase-like superfamily. Beta-ketoacyl-ACP synthases family.</text>
</comment>
<gene>
    <name evidence="6" type="ORF">F2P44_19395</name>
</gene>
<evidence type="ECO:0000313" key="6">
    <source>
        <dbReference type="EMBL" id="NHZ81423.1"/>
    </source>
</evidence>
<evidence type="ECO:0000259" key="5">
    <source>
        <dbReference type="PROSITE" id="PS52004"/>
    </source>
</evidence>
<dbReference type="SUPFAM" id="SSF53901">
    <property type="entry name" value="Thiolase-like"/>
    <property type="match status" value="2"/>
</dbReference>
<sequence length="398" mass="40288">MKVIVTGMGFQGALAPDVALFGAALRSGQGVFGWTRLARSGRSFPAALYQGDVAPLDERARQVLRGRPAALQASCAAALEALQSGRWSGPDCAIVVAGSNLHQAQFADAYERFMERPAYVNPRYAASFLDSTVVAAVSEIAGLGGIGFTTGAGMASGNAALFQGWTLIRSGAARACLVVGAMSDFSELEMLAFANLGALAAPPEGSDPARASIPFDSASLGFVYGQAAAAVLLESADSAGARGALPLARLAGASIVLDGNAGTEANADGEAAAMRAALAAAGLEGSQIDYINTHGTGTPMGDRAECAAITQAVGTGAVLNSTKAITGHTIGAAGVVELVATVIQMRDNFVHPNPRLSEAIDPRLRFAGRESAPLTINAALSNGFSIGGFNTCVAVSRA</sequence>
<dbReference type="PROSITE" id="PS52004">
    <property type="entry name" value="KS3_2"/>
    <property type="match status" value="1"/>
</dbReference>
<evidence type="ECO:0000313" key="7">
    <source>
        <dbReference type="Proteomes" id="UP000621455"/>
    </source>
</evidence>
<dbReference type="PANTHER" id="PTHR11712:SF336">
    <property type="entry name" value="3-OXOACYL-[ACYL-CARRIER-PROTEIN] SYNTHASE, MITOCHONDRIAL"/>
    <property type="match status" value="1"/>
</dbReference>
<dbReference type="Gene3D" id="3.40.47.10">
    <property type="match status" value="2"/>
</dbReference>
<dbReference type="InterPro" id="IPR020841">
    <property type="entry name" value="PKS_Beta-ketoAc_synthase_dom"/>
</dbReference>
<dbReference type="InterPro" id="IPR000794">
    <property type="entry name" value="Beta-ketoacyl_synthase"/>
</dbReference>
<dbReference type="SMART" id="SM00825">
    <property type="entry name" value="PKS_KS"/>
    <property type="match status" value="1"/>
</dbReference>
<comment type="caution">
    <text evidence="6">The sequence shown here is derived from an EMBL/GenBank/DDBJ whole genome shotgun (WGS) entry which is preliminary data.</text>
</comment>
<protein>
    <submittedName>
        <fullName evidence="6">Polyketide beta-ketoacyl:ACP synthase</fullName>
    </submittedName>
</protein>
<dbReference type="RefSeq" id="WP_167088757.1">
    <property type="nucleotide sequence ID" value="NZ_WHJG01000021.1"/>
</dbReference>
<dbReference type="Proteomes" id="UP000621455">
    <property type="component" value="Unassembled WGS sequence"/>
</dbReference>
<feature type="domain" description="Ketosynthase family 3 (KS3)" evidence="5">
    <location>
        <begin position="1"/>
        <end position="397"/>
    </location>
</feature>
<dbReference type="Pfam" id="PF00109">
    <property type="entry name" value="ketoacyl-synt"/>
    <property type="match status" value="1"/>
</dbReference>
<reference evidence="6 7" key="1">
    <citation type="submission" date="2019-10" db="EMBL/GenBank/DDBJ databases">
        <title>Taxonomy of Antarctic Massilia spp.: description of Massilia rubra sp. nov., Massilia aquatica sp. nov., Massilia mucilaginosa sp. nov., Massilia frigida sp. nov. isolated from streams, lakes and regoliths.</title>
        <authorList>
            <person name="Holochova P."/>
            <person name="Sedlacek I."/>
            <person name="Kralova S."/>
            <person name="Maslanova I."/>
            <person name="Busse H.-J."/>
            <person name="Stankova E."/>
            <person name="Vrbovska V."/>
            <person name="Kovarovic V."/>
            <person name="Bartak M."/>
            <person name="Svec P."/>
            <person name="Pantucek R."/>
        </authorList>
    </citation>
    <scope>NUCLEOTIDE SEQUENCE [LARGE SCALE GENOMIC DNA]</scope>
    <source>
        <strain evidence="6 7">CCM 8695</strain>
    </source>
</reference>